<keyword evidence="4 6" id="KW-1133">Transmembrane helix</keyword>
<dbReference type="OrthoDB" id="9807977at2"/>
<dbReference type="EMBL" id="LMBR01000255">
    <property type="protein sequence ID" value="KUL20222.1"/>
    <property type="molecule type" value="Genomic_DNA"/>
</dbReference>
<evidence type="ECO:0000256" key="4">
    <source>
        <dbReference type="ARBA" id="ARBA00022989"/>
    </source>
</evidence>
<keyword evidence="3 6" id="KW-0812">Transmembrane</keyword>
<comment type="caution">
    <text evidence="7">The sequence shown here is derived from an EMBL/GenBank/DDBJ whole genome shotgun (WGS) entry which is preliminary data.</text>
</comment>
<feature type="transmembrane region" description="Helical" evidence="6">
    <location>
        <begin position="280"/>
        <end position="298"/>
    </location>
</feature>
<evidence type="ECO:0000256" key="2">
    <source>
        <dbReference type="ARBA" id="ARBA00022475"/>
    </source>
</evidence>
<name>A0A101J4S8_CHLLI</name>
<comment type="subcellular location">
    <subcellularLocation>
        <location evidence="1">Cell membrane</location>
        <topology evidence="1">Multi-pass membrane protein</topology>
    </subcellularLocation>
</comment>
<dbReference type="InterPro" id="IPR005495">
    <property type="entry name" value="LptG/LptF_permease"/>
</dbReference>
<dbReference type="Proteomes" id="UP000053937">
    <property type="component" value="Unassembled WGS sequence"/>
</dbReference>
<dbReference type="AlphaFoldDB" id="A0A101J4S8"/>
<feature type="transmembrane region" description="Helical" evidence="6">
    <location>
        <begin position="304"/>
        <end position="321"/>
    </location>
</feature>
<feature type="transmembrane region" description="Helical" evidence="6">
    <location>
        <begin position="12"/>
        <end position="33"/>
    </location>
</feature>
<keyword evidence="8" id="KW-1185">Reference proteome</keyword>
<evidence type="ECO:0000256" key="6">
    <source>
        <dbReference type="SAM" id="Phobius"/>
    </source>
</evidence>
<protein>
    <submittedName>
        <fullName evidence="7">LPS export ABC transporter permease LptG</fullName>
    </submittedName>
</protein>
<reference evidence="7 8" key="1">
    <citation type="submission" date="2015-10" db="EMBL/GenBank/DDBJ databases">
        <title>Draft Genome Sequence of Chlorobium limicola strain Frasassi Growing under Artificial Lighting in the Frasassi Cave System.</title>
        <authorList>
            <person name="Mansor M."/>
            <person name="Macalady J."/>
        </authorList>
    </citation>
    <scope>NUCLEOTIDE SEQUENCE [LARGE SCALE GENOMIC DNA]</scope>
    <source>
        <strain evidence="7 8">Frasassi</strain>
    </source>
</reference>
<evidence type="ECO:0000256" key="5">
    <source>
        <dbReference type="ARBA" id="ARBA00023136"/>
    </source>
</evidence>
<dbReference type="GO" id="GO:0015920">
    <property type="term" value="P:lipopolysaccharide transport"/>
    <property type="evidence" value="ECO:0007669"/>
    <property type="project" value="TreeGrafter"/>
</dbReference>
<evidence type="ECO:0000256" key="3">
    <source>
        <dbReference type="ARBA" id="ARBA00022692"/>
    </source>
</evidence>
<evidence type="ECO:0000313" key="7">
    <source>
        <dbReference type="EMBL" id="KUL20222.1"/>
    </source>
</evidence>
<evidence type="ECO:0000313" key="8">
    <source>
        <dbReference type="Proteomes" id="UP000053937"/>
    </source>
</evidence>
<keyword evidence="5 6" id="KW-0472">Membrane</keyword>
<organism evidence="7 8">
    <name type="scientific">Chlorobium limicola</name>
    <dbReference type="NCBI Taxonomy" id="1092"/>
    <lineage>
        <taxon>Bacteria</taxon>
        <taxon>Pseudomonadati</taxon>
        <taxon>Chlorobiota</taxon>
        <taxon>Chlorobiia</taxon>
        <taxon>Chlorobiales</taxon>
        <taxon>Chlorobiaceae</taxon>
        <taxon>Chlorobium/Pelodictyon group</taxon>
        <taxon>Chlorobium</taxon>
    </lineage>
</organism>
<accession>A0A101J4S8</accession>
<gene>
    <name evidence="7" type="ORF">ASB62_10160</name>
</gene>
<proteinExistence type="predicted"/>
<keyword evidence="2" id="KW-1003">Cell membrane</keyword>
<dbReference type="PANTHER" id="PTHR33529:SF6">
    <property type="entry name" value="YJGP_YJGQ FAMILY PERMEASE"/>
    <property type="match status" value="1"/>
</dbReference>
<dbReference type="Pfam" id="PF03739">
    <property type="entry name" value="LptF_LptG"/>
    <property type="match status" value="1"/>
</dbReference>
<dbReference type="GO" id="GO:0043190">
    <property type="term" value="C:ATP-binding cassette (ABC) transporter complex"/>
    <property type="evidence" value="ECO:0007669"/>
    <property type="project" value="TreeGrafter"/>
</dbReference>
<feature type="transmembrane region" description="Helical" evidence="6">
    <location>
        <begin position="333"/>
        <end position="355"/>
    </location>
</feature>
<evidence type="ECO:0000256" key="1">
    <source>
        <dbReference type="ARBA" id="ARBA00004651"/>
    </source>
</evidence>
<dbReference type="PANTHER" id="PTHR33529">
    <property type="entry name" value="SLR0882 PROTEIN-RELATED"/>
    <property type="match status" value="1"/>
</dbReference>
<sequence length="360" mass="39271">MKLLDRYIFRQFAASFLFASITFAALFTLITLVENLDDFFDRGVGISGIAWYYMLALPSTFQITAPVATLLASILTAGRLSASSELAAIRSAGASMSQLMRPYVLGGLLISGINLLNASFLEPAAAKEKISFEKQVLNQTRSGLHEGGNIHVIEPDNSIVTIESFDAKRLLASKVTIEQFSGSRLISRKDASRMLFDPAIDRWILQKAAIRSFGADPGEISFSTGNDTLNLLLSMQSLQELSLQPEEMNLIQHYQYVKEKMQAGFPGLDRARVKLHAKTALPLASLVIIFIGVPLSTVKKRSGLAAEIAIALFIGFLFLGMQKTVASLGYNGIIEPWIAAWLPIFLFIGAGALLYKKAAS</sequence>